<keyword evidence="2" id="KW-1133">Transmembrane helix</keyword>
<dbReference type="Proteomes" id="UP001058974">
    <property type="component" value="Chromosome 7"/>
</dbReference>
<dbReference type="Gramene" id="Psat07G0410300-T1">
    <property type="protein sequence ID" value="KAI5388284.1"/>
    <property type="gene ID" value="KIW84_074103"/>
</dbReference>
<dbReference type="Gramene" id="Psat7g179400.2">
    <property type="protein sequence ID" value="Psat7g179400.2.cds"/>
    <property type="gene ID" value="Psat7g179400"/>
</dbReference>
<feature type="region of interest" description="Disordered" evidence="1">
    <location>
        <begin position="48"/>
        <end position="72"/>
    </location>
</feature>
<evidence type="ECO:0008006" key="5">
    <source>
        <dbReference type="Google" id="ProtNLM"/>
    </source>
</evidence>
<evidence type="ECO:0000256" key="2">
    <source>
        <dbReference type="SAM" id="Phobius"/>
    </source>
</evidence>
<dbReference type="Gramene" id="Psat7g179400.1">
    <property type="protein sequence ID" value="Psat7g179400.1.cds"/>
    <property type="gene ID" value="Psat7g179400"/>
</dbReference>
<gene>
    <name evidence="3" type="ORF">KIW84_074103</name>
</gene>
<keyword evidence="2" id="KW-0812">Transmembrane</keyword>
<dbReference type="EMBL" id="JAMSHJ010000007">
    <property type="protein sequence ID" value="KAI5388284.1"/>
    <property type="molecule type" value="Genomic_DNA"/>
</dbReference>
<accession>A0A9D4ZY69</accession>
<evidence type="ECO:0000313" key="3">
    <source>
        <dbReference type="EMBL" id="KAI5388284.1"/>
    </source>
</evidence>
<evidence type="ECO:0000256" key="1">
    <source>
        <dbReference type="SAM" id="MobiDB-lite"/>
    </source>
</evidence>
<sequence>MDAMQVALPVLGIVAAAVATFYAVSFNEIREKSLPDWDEIESESESEIRGFRRSASSRQRRAKRQASKNDKT</sequence>
<reference evidence="3 4" key="1">
    <citation type="journal article" date="2022" name="Nat. Genet.">
        <title>Improved pea reference genome and pan-genome highlight genomic features and evolutionary characteristics.</title>
        <authorList>
            <person name="Yang T."/>
            <person name="Liu R."/>
            <person name="Luo Y."/>
            <person name="Hu S."/>
            <person name="Wang D."/>
            <person name="Wang C."/>
            <person name="Pandey M.K."/>
            <person name="Ge S."/>
            <person name="Xu Q."/>
            <person name="Li N."/>
            <person name="Li G."/>
            <person name="Huang Y."/>
            <person name="Saxena R.K."/>
            <person name="Ji Y."/>
            <person name="Li M."/>
            <person name="Yan X."/>
            <person name="He Y."/>
            <person name="Liu Y."/>
            <person name="Wang X."/>
            <person name="Xiang C."/>
            <person name="Varshney R.K."/>
            <person name="Ding H."/>
            <person name="Gao S."/>
            <person name="Zong X."/>
        </authorList>
    </citation>
    <scope>NUCLEOTIDE SEQUENCE [LARGE SCALE GENOMIC DNA]</scope>
    <source>
        <strain evidence="3 4">cv. Zhongwan 6</strain>
    </source>
</reference>
<proteinExistence type="predicted"/>
<dbReference type="OrthoDB" id="683235at2759"/>
<evidence type="ECO:0000313" key="4">
    <source>
        <dbReference type="Proteomes" id="UP001058974"/>
    </source>
</evidence>
<dbReference type="Gramene" id="PSAT_LOCUS30809_t1">
    <property type="protein sequence ID" value="CAL5212460.1"/>
    <property type="gene ID" value="PSAT_LOCUS30809"/>
</dbReference>
<keyword evidence="2" id="KW-0472">Membrane</keyword>
<comment type="caution">
    <text evidence="3">The sequence shown here is derived from an EMBL/GenBank/DDBJ whole genome shotgun (WGS) entry which is preliminary data.</text>
</comment>
<keyword evidence="4" id="KW-1185">Reference proteome</keyword>
<dbReference type="PANTHER" id="PTHR37225:SF1">
    <property type="entry name" value="OS04G0657900 PROTEIN"/>
    <property type="match status" value="1"/>
</dbReference>
<feature type="transmembrane region" description="Helical" evidence="2">
    <location>
        <begin position="6"/>
        <end position="24"/>
    </location>
</feature>
<name>A0A9D4ZY69_PEA</name>
<organism evidence="3 4">
    <name type="scientific">Pisum sativum</name>
    <name type="common">Garden pea</name>
    <name type="synonym">Lathyrus oleraceus</name>
    <dbReference type="NCBI Taxonomy" id="3888"/>
    <lineage>
        <taxon>Eukaryota</taxon>
        <taxon>Viridiplantae</taxon>
        <taxon>Streptophyta</taxon>
        <taxon>Embryophyta</taxon>
        <taxon>Tracheophyta</taxon>
        <taxon>Spermatophyta</taxon>
        <taxon>Magnoliopsida</taxon>
        <taxon>eudicotyledons</taxon>
        <taxon>Gunneridae</taxon>
        <taxon>Pentapetalae</taxon>
        <taxon>rosids</taxon>
        <taxon>fabids</taxon>
        <taxon>Fabales</taxon>
        <taxon>Fabaceae</taxon>
        <taxon>Papilionoideae</taxon>
        <taxon>50 kb inversion clade</taxon>
        <taxon>NPAAA clade</taxon>
        <taxon>Hologalegina</taxon>
        <taxon>IRL clade</taxon>
        <taxon>Fabeae</taxon>
        <taxon>Lathyrus</taxon>
    </lineage>
</organism>
<protein>
    <recommendedName>
        <fullName evidence="5">Transmembrane protein</fullName>
    </recommendedName>
</protein>
<dbReference type="PANTHER" id="PTHR37225">
    <property type="entry name" value="OSJNBA0011F23.3 PROTEIN"/>
    <property type="match status" value="1"/>
</dbReference>
<dbReference type="AlphaFoldDB" id="A0A9D4ZY69"/>